<dbReference type="GO" id="GO:0005634">
    <property type="term" value="C:nucleus"/>
    <property type="evidence" value="ECO:0007669"/>
    <property type="project" value="UniProtKB-SubCell"/>
</dbReference>
<dbReference type="Pfam" id="PF00125">
    <property type="entry name" value="Histone"/>
    <property type="match status" value="1"/>
</dbReference>
<dbReference type="FunFam" id="1.10.20.10:FF:000085">
    <property type="entry name" value="Histone H3.2"/>
    <property type="match status" value="1"/>
</dbReference>
<accession>A0A1X6PDV7</accession>
<dbReference type="SMART" id="SM00428">
    <property type="entry name" value="H3"/>
    <property type="match status" value="1"/>
</dbReference>
<evidence type="ECO:0000256" key="3">
    <source>
        <dbReference type="ARBA" id="ARBA00010343"/>
    </source>
</evidence>
<evidence type="ECO:0000256" key="8">
    <source>
        <dbReference type="SAM" id="MobiDB-lite"/>
    </source>
</evidence>
<dbReference type="GO" id="GO:0046982">
    <property type="term" value="F:protein heterodimerization activity"/>
    <property type="evidence" value="ECO:0007669"/>
    <property type="project" value="InterPro"/>
</dbReference>
<keyword evidence="7" id="KW-0544">Nucleosome core</keyword>
<dbReference type="InterPro" id="IPR009072">
    <property type="entry name" value="Histone-fold"/>
</dbReference>
<evidence type="ECO:0000256" key="1">
    <source>
        <dbReference type="ARBA" id="ARBA00004123"/>
    </source>
</evidence>
<dbReference type="GO" id="GO:0003677">
    <property type="term" value="F:DNA binding"/>
    <property type="evidence" value="ECO:0007669"/>
    <property type="project" value="UniProtKB-KW"/>
</dbReference>
<evidence type="ECO:0000256" key="5">
    <source>
        <dbReference type="ARBA" id="ARBA00023125"/>
    </source>
</evidence>
<dbReference type="EMBL" id="KV918799">
    <property type="protein sequence ID" value="OSX79042.1"/>
    <property type="molecule type" value="Genomic_DNA"/>
</dbReference>
<evidence type="ECO:0000256" key="2">
    <source>
        <dbReference type="ARBA" id="ARBA00004286"/>
    </source>
</evidence>
<feature type="domain" description="Core Histone H2A/H2B/H3" evidence="9">
    <location>
        <begin position="136"/>
        <end position="222"/>
    </location>
</feature>
<protein>
    <recommendedName>
        <fullName evidence="9">Core Histone H2A/H2B/H3 domain-containing protein</fullName>
    </recommendedName>
</protein>
<comment type="similarity">
    <text evidence="3">Belongs to the histone H3 family.</text>
</comment>
<gene>
    <name evidence="10" type="ORF">BU14_0091s0022</name>
</gene>
<dbReference type="PANTHER" id="PTHR45810:SF1">
    <property type="entry name" value="HISTONE H3-LIKE CENTROMERIC PROTEIN A"/>
    <property type="match status" value="1"/>
</dbReference>
<keyword evidence="4" id="KW-0158">Chromosome</keyword>
<evidence type="ECO:0000259" key="9">
    <source>
        <dbReference type="Pfam" id="PF00125"/>
    </source>
</evidence>
<keyword evidence="6" id="KW-0539">Nucleus</keyword>
<evidence type="ECO:0000256" key="7">
    <source>
        <dbReference type="ARBA" id="ARBA00023269"/>
    </source>
</evidence>
<keyword evidence="5" id="KW-0238">DNA-binding</keyword>
<proteinExistence type="inferred from homology"/>
<feature type="compositionally biased region" description="Polar residues" evidence="8">
    <location>
        <begin position="1"/>
        <end position="14"/>
    </location>
</feature>
<dbReference type="GO" id="GO:0030527">
    <property type="term" value="F:structural constituent of chromatin"/>
    <property type="evidence" value="ECO:0007669"/>
    <property type="project" value="InterPro"/>
</dbReference>
<dbReference type="InterPro" id="IPR007125">
    <property type="entry name" value="H2A/H2B/H3"/>
</dbReference>
<dbReference type="CDD" id="cd22911">
    <property type="entry name" value="HFD_H3"/>
    <property type="match status" value="1"/>
</dbReference>
<dbReference type="Gene3D" id="1.10.20.10">
    <property type="entry name" value="Histone, subunit A"/>
    <property type="match status" value="1"/>
</dbReference>
<comment type="subcellular location">
    <subcellularLocation>
        <location evidence="2">Chromosome</location>
    </subcellularLocation>
    <subcellularLocation>
        <location evidence="1">Nucleus</location>
    </subcellularLocation>
</comment>
<evidence type="ECO:0000256" key="4">
    <source>
        <dbReference type="ARBA" id="ARBA00022454"/>
    </source>
</evidence>
<reference evidence="10 11" key="1">
    <citation type="submission" date="2017-03" db="EMBL/GenBank/DDBJ databases">
        <title>WGS assembly of Porphyra umbilicalis.</title>
        <authorList>
            <person name="Brawley S.H."/>
            <person name="Blouin N.A."/>
            <person name="Ficko-Blean E."/>
            <person name="Wheeler G.L."/>
            <person name="Lohr M."/>
            <person name="Goodson H.V."/>
            <person name="Jenkins J.W."/>
            <person name="Blaby-Haas C.E."/>
            <person name="Helliwell K.E."/>
            <person name="Chan C."/>
            <person name="Marriage T."/>
            <person name="Bhattacharya D."/>
            <person name="Klein A.S."/>
            <person name="Badis Y."/>
            <person name="Brodie J."/>
            <person name="Cao Y."/>
            <person name="Collen J."/>
            <person name="Dittami S.M."/>
            <person name="Gachon C.M."/>
            <person name="Green B.R."/>
            <person name="Karpowicz S."/>
            <person name="Kim J.W."/>
            <person name="Kudahl U."/>
            <person name="Lin S."/>
            <person name="Michel G."/>
            <person name="Mittag M."/>
            <person name="Olson B.J."/>
            <person name="Pangilinan J."/>
            <person name="Peng Y."/>
            <person name="Qiu H."/>
            <person name="Shu S."/>
            <person name="Singer J.T."/>
            <person name="Smith A.G."/>
            <person name="Sprecher B.N."/>
            <person name="Wagner V."/>
            <person name="Wang W."/>
            <person name="Wang Z.-Y."/>
            <person name="Yan J."/>
            <person name="Yarish C."/>
            <person name="Zoeuner-Riek S."/>
            <person name="Zhuang Y."/>
            <person name="Zou Y."/>
            <person name="Lindquist E.A."/>
            <person name="Grimwood J."/>
            <person name="Barry K."/>
            <person name="Rokhsar D.S."/>
            <person name="Schmutz J."/>
            <person name="Stiller J.W."/>
            <person name="Grossman A.R."/>
            <person name="Prochnik S.E."/>
        </authorList>
    </citation>
    <scope>NUCLEOTIDE SEQUENCE [LARGE SCALE GENOMIC DNA]</scope>
    <source>
        <strain evidence="10">4086291</strain>
    </source>
</reference>
<dbReference type="Proteomes" id="UP000218209">
    <property type="component" value="Unassembled WGS sequence"/>
</dbReference>
<organism evidence="10 11">
    <name type="scientific">Porphyra umbilicalis</name>
    <name type="common">Purple laver</name>
    <name type="synonym">Red alga</name>
    <dbReference type="NCBI Taxonomy" id="2786"/>
    <lineage>
        <taxon>Eukaryota</taxon>
        <taxon>Rhodophyta</taxon>
        <taxon>Bangiophyceae</taxon>
        <taxon>Bangiales</taxon>
        <taxon>Bangiaceae</taxon>
        <taxon>Porphyra</taxon>
    </lineage>
</organism>
<dbReference type="GO" id="GO:0000786">
    <property type="term" value="C:nucleosome"/>
    <property type="evidence" value="ECO:0007669"/>
    <property type="project" value="UniProtKB-KW"/>
</dbReference>
<dbReference type="PANTHER" id="PTHR45810">
    <property type="entry name" value="HISTONE H3.2"/>
    <property type="match status" value="1"/>
</dbReference>
<feature type="region of interest" description="Disordered" evidence="8">
    <location>
        <begin position="107"/>
        <end position="130"/>
    </location>
</feature>
<sequence length="228" mass="23941">MGRTKISATRSVTPEPTPTRAGKSVAGLKGLGGQTRDGPRMNGLPPGIRASLALSAARNAVRFGNAAARARSAAAGATGSAGGAAASCRGSKAFVQADAARAAEQQQAVQRSHDATHAPPANPEAGVKRAHHYRSGTVALREIRTFQRSTELLIRKKPFQSLGKEVAQNYKTDLRIQSTALVVLQEAAEDYIVGVMEDSVLCAVHGGRQTLMAKDMALARRIRGPVRV</sequence>
<feature type="region of interest" description="Disordered" evidence="8">
    <location>
        <begin position="1"/>
        <end position="45"/>
    </location>
</feature>
<dbReference type="AlphaFoldDB" id="A0A1X6PDV7"/>
<dbReference type="SUPFAM" id="SSF47113">
    <property type="entry name" value="Histone-fold"/>
    <property type="match status" value="1"/>
</dbReference>
<keyword evidence="11" id="KW-1185">Reference proteome</keyword>
<name>A0A1X6PDV7_PORUM</name>
<dbReference type="InterPro" id="IPR000164">
    <property type="entry name" value="Histone_H3/CENP-A"/>
</dbReference>
<evidence type="ECO:0000313" key="10">
    <source>
        <dbReference type="EMBL" id="OSX79042.1"/>
    </source>
</evidence>
<evidence type="ECO:0000256" key="6">
    <source>
        <dbReference type="ARBA" id="ARBA00023242"/>
    </source>
</evidence>
<evidence type="ECO:0000313" key="11">
    <source>
        <dbReference type="Proteomes" id="UP000218209"/>
    </source>
</evidence>